<accession>A0ABD0XYH0</accession>
<comment type="caution">
    <text evidence="2">The sequence shown here is derived from an EMBL/GenBank/DDBJ whole genome shotgun (WGS) entry which is preliminary data.</text>
</comment>
<reference evidence="2 3" key="1">
    <citation type="submission" date="2024-06" db="EMBL/GenBank/DDBJ databases">
        <authorList>
            <person name="Pan Q."/>
            <person name="Wen M."/>
            <person name="Jouanno E."/>
            <person name="Zahm M."/>
            <person name="Klopp C."/>
            <person name="Cabau C."/>
            <person name="Louis A."/>
            <person name="Berthelot C."/>
            <person name="Parey E."/>
            <person name="Roest Crollius H."/>
            <person name="Montfort J."/>
            <person name="Robinson-Rechavi M."/>
            <person name="Bouchez O."/>
            <person name="Lampietro C."/>
            <person name="Lopez Roques C."/>
            <person name="Donnadieu C."/>
            <person name="Postlethwait J."/>
            <person name="Bobe J."/>
            <person name="Verreycken H."/>
            <person name="Guiguen Y."/>
        </authorList>
    </citation>
    <scope>NUCLEOTIDE SEQUENCE [LARGE SCALE GENOMIC DNA]</scope>
    <source>
        <strain evidence="2">Up_M1</strain>
        <tissue evidence="2">Testis</tissue>
    </source>
</reference>
<name>A0ABD0XYH0_UMBPY</name>
<proteinExistence type="predicted"/>
<dbReference type="SUPFAM" id="SSF56672">
    <property type="entry name" value="DNA/RNA polymerases"/>
    <property type="match status" value="1"/>
</dbReference>
<evidence type="ECO:0000313" key="3">
    <source>
        <dbReference type="Proteomes" id="UP001557470"/>
    </source>
</evidence>
<evidence type="ECO:0000256" key="1">
    <source>
        <dbReference type="SAM" id="MobiDB-lite"/>
    </source>
</evidence>
<feature type="compositionally biased region" description="Basic and acidic residues" evidence="1">
    <location>
        <begin position="1"/>
        <end position="13"/>
    </location>
</feature>
<dbReference type="AlphaFoldDB" id="A0ABD0XYH0"/>
<protein>
    <submittedName>
        <fullName evidence="2">Uncharacterized protein</fullName>
    </submittedName>
</protein>
<dbReference type="EMBL" id="JAGEUA010000001">
    <property type="protein sequence ID" value="KAL1021665.1"/>
    <property type="molecule type" value="Genomic_DNA"/>
</dbReference>
<keyword evidence="3" id="KW-1185">Reference proteome</keyword>
<gene>
    <name evidence="2" type="ORF">UPYG_G00016300</name>
</gene>
<dbReference type="Proteomes" id="UP001557470">
    <property type="component" value="Unassembled WGS sequence"/>
</dbReference>
<organism evidence="2 3">
    <name type="scientific">Umbra pygmaea</name>
    <name type="common">Eastern mudminnow</name>
    <dbReference type="NCBI Taxonomy" id="75934"/>
    <lineage>
        <taxon>Eukaryota</taxon>
        <taxon>Metazoa</taxon>
        <taxon>Chordata</taxon>
        <taxon>Craniata</taxon>
        <taxon>Vertebrata</taxon>
        <taxon>Euteleostomi</taxon>
        <taxon>Actinopterygii</taxon>
        <taxon>Neopterygii</taxon>
        <taxon>Teleostei</taxon>
        <taxon>Protacanthopterygii</taxon>
        <taxon>Esociformes</taxon>
        <taxon>Umbridae</taxon>
        <taxon>Umbra</taxon>
    </lineage>
</organism>
<feature type="non-terminal residue" evidence="2">
    <location>
        <position position="1"/>
    </location>
</feature>
<sequence length="163" mass="18670">IIQPYDRETERPSSRANVRPFPHQEPEPRFKKWSSLKTLLLTYSMFDRSSSVSWRIVSSSSERNGFHTNSTSFLGYVMAEGKFMMDQAKVTAALDWPTPDTRGACKSKKVLDLESIPGGHHKTQGQRMKSTGLWILKKIFGEERVIFRSWLSDLSISRLLSTD</sequence>
<evidence type="ECO:0000313" key="2">
    <source>
        <dbReference type="EMBL" id="KAL1021665.1"/>
    </source>
</evidence>
<dbReference type="InterPro" id="IPR043502">
    <property type="entry name" value="DNA/RNA_pol_sf"/>
</dbReference>
<feature type="region of interest" description="Disordered" evidence="1">
    <location>
        <begin position="1"/>
        <end position="27"/>
    </location>
</feature>